<evidence type="ECO:0000256" key="1">
    <source>
        <dbReference type="SAM" id="MobiDB-lite"/>
    </source>
</evidence>
<dbReference type="OrthoDB" id="20872at2759"/>
<protein>
    <recommendedName>
        <fullName evidence="2">Oxidoreductase acuF-like C2H2 type zinc-finger domain-containing protein</fullName>
    </recommendedName>
</protein>
<feature type="compositionally biased region" description="Low complexity" evidence="1">
    <location>
        <begin position="702"/>
        <end position="713"/>
    </location>
</feature>
<dbReference type="Pfam" id="PF26082">
    <property type="entry name" value="zf-C2H2_AcuF"/>
    <property type="match status" value="1"/>
</dbReference>
<sequence>MTTTKPLSLSDRSDLINKWQTSACHGDEGTVSTAIVAALYDSVMGNLKAILERAKKTEPRPSYYASLEKNVAALFFWGRDFGLSTGDLDVALQFSRRLRDTVLTLLISLANLTTCGFIRRLTTPSEYETSIKMSKVASLMEDAKQLLDEPFEPVDYSAENIERLCLAFENMITSLHILGPSLESLMDDGSDDEEVRDWVRIEDRAAHEYFVDLIRAGFPSASKQLVRVLGLSNWERYNHVQKLRDNVGEEHMVDTEDIVATYKAKSEFYDSGLGDSAKSAPALSNYAATVVSSRAELSHKRLPPLPTVARSGEAFECEICHRLVRIRRTKDWKKHVFEDICAYTCLFIDCSSSGVMFQDRHAMAAHLKTSHGITEASTPRSCPLCLEMNPGDHDIMCLHFARHMEEISLGVLPQATESEDGSEESDEESQQITPPKVGSDTEPRNVRQIDSSVTSTFSTSSQRQETEFEFEEEPAKLVSFELLPGSPKPQHRARLALRVNILPHNTTKVIVARIRDFYGLFETTDLSFEDSLGNPLVATYANFSDDMVVYVRVIEDRDFHRFTSLPQLSAVGTTEGTDRLSEQDSDLRNGSSPNSAEQQADTPARFFQSIAADLKIPRAERRSISSILAGESTLDYVPKEPDEAAVDMISTTFPASVVDGSFPNDSDEDMQRSLGFHLGNDKENSIEVSHPDRRPSVDRRSSVASVTTVSSSGSHGGLTEKLQHFFGEDYPRDTQETSDTRPAPSDLLHQRIQEMREESSMDTSLTPIVDLKLVISEDDRLLIQLREEQNLPWKDIAARFQSDLGKTYQIPSLQMRLKRIRELNLVEKSRDYWTAQMPPNSELSIYQDQSPG</sequence>
<evidence type="ECO:0000259" key="2">
    <source>
        <dbReference type="Pfam" id="PF26082"/>
    </source>
</evidence>
<reference evidence="3" key="1">
    <citation type="journal article" date="2020" name="Stud. Mycol.">
        <title>101 Dothideomycetes genomes: a test case for predicting lifestyles and emergence of pathogens.</title>
        <authorList>
            <person name="Haridas S."/>
            <person name="Albert R."/>
            <person name="Binder M."/>
            <person name="Bloem J."/>
            <person name="Labutti K."/>
            <person name="Salamov A."/>
            <person name="Andreopoulos B."/>
            <person name="Baker S."/>
            <person name="Barry K."/>
            <person name="Bills G."/>
            <person name="Bluhm B."/>
            <person name="Cannon C."/>
            <person name="Castanera R."/>
            <person name="Culley D."/>
            <person name="Daum C."/>
            <person name="Ezra D."/>
            <person name="Gonzalez J."/>
            <person name="Henrissat B."/>
            <person name="Kuo A."/>
            <person name="Liang C."/>
            <person name="Lipzen A."/>
            <person name="Lutzoni F."/>
            <person name="Magnuson J."/>
            <person name="Mondo S."/>
            <person name="Nolan M."/>
            <person name="Ohm R."/>
            <person name="Pangilinan J."/>
            <person name="Park H.-J."/>
            <person name="Ramirez L."/>
            <person name="Alfaro M."/>
            <person name="Sun H."/>
            <person name="Tritt A."/>
            <person name="Yoshinaga Y."/>
            <person name="Zwiers L.-H."/>
            <person name="Turgeon B."/>
            <person name="Goodwin S."/>
            <person name="Spatafora J."/>
            <person name="Crous P."/>
            <person name="Grigoriev I."/>
        </authorList>
    </citation>
    <scope>NUCLEOTIDE SEQUENCE</scope>
    <source>
        <strain evidence="3">CBS 122681</strain>
    </source>
</reference>
<feature type="region of interest" description="Disordered" evidence="1">
    <location>
        <begin position="572"/>
        <end position="603"/>
    </location>
</feature>
<feature type="region of interest" description="Disordered" evidence="1">
    <location>
        <begin position="415"/>
        <end position="463"/>
    </location>
</feature>
<dbReference type="Proteomes" id="UP000799324">
    <property type="component" value="Unassembled WGS sequence"/>
</dbReference>
<feature type="compositionally biased region" description="Basic and acidic residues" evidence="1">
    <location>
        <begin position="726"/>
        <end position="739"/>
    </location>
</feature>
<name>A0A6A6SU34_9PLEO</name>
<gene>
    <name evidence="3" type="ORF">K491DRAFT_172300</name>
</gene>
<dbReference type="InterPro" id="IPR058925">
    <property type="entry name" value="zf-C2H2_AcuF"/>
</dbReference>
<feature type="compositionally biased region" description="Low complexity" evidence="1">
    <location>
        <begin position="451"/>
        <end position="461"/>
    </location>
</feature>
<accession>A0A6A6SU34</accession>
<evidence type="ECO:0000313" key="4">
    <source>
        <dbReference type="Proteomes" id="UP000799324"/>
    </source>
</evidence>
<dbReference type="EMBL" id="MU004481">
    <property type="protein sequence ID" value="KAF2649714.1"/>
    <property type="molecule type" value="Genomic_DNA"/>
</dbReference>
<organism evidence="3 4">
    <name type="scientific">Lophiostoma macrostomum CBS 122681</name>
    <dbReference type="NCBI Taxonomy" id="1314788"/>
    <lineage>
        <taxon>Eukaryota</taxon>
        <taxon>Fungi</taxon>
        <taxon>Dikarya</taxon>
        <taxon>Ascomycota</taxon>
        <taxon>Pezizomycotina</taxon>
        <taxon>Dothideomycetes</taxon>
        <taxon>Pleosporomycetidae</taxon>
        <taxon>Pleosporales</taxon>
        <taxon>Lophiostomataceae</taxon>
        <taxon>Lophiostoma</taxon>
    </lineage>
</organism>
<proteinExistence type="predicted"/>
<feature type="region of interest" description="Disordered" evidence="1">
    <location>
        <begin position="726"/>
        <end position="745"/>
    </location>
</feature>
<dbReference type="AlphaFoldDB" id="A0A6A6SU34"/>
<feature type="domain" description="Oxidoreductase acuF-like C2H2 type zinc-finger" evidence="2">
    <location>
        <begin position="312"/>
        <end position="340"/>
    </location>
</feature>
<keyword evidence="4" id="KW-1185">Reference proteome</keyword>
<feature type="compositionally biased region" description="Acidic residues" evidence="1">
    <location>
        <begin position="417"/>
        <end position="429"/>
    </location>
</feature>
<dbReference type="PANTHER" id="PTHR35391:SF7">
    <property type="entry name" value="C2H2-TYPE DOMAIN-CONTAINING PROTEIN"/>
    <property type="match status" value="1"/>
</dbReference>
<evidence type="ECO:0000313" key="3">
    <source>
        <dbReference type="EMBL" id="KAF2649714.1"/>
    </source>
</evidence>
<dbReference type="PANTHER" id="PTHR35391">
    <property type="entry name" value="C2H2-TYPE DOMAIN-CONTAINING PROTEIN-RELATED"/>
    <property type="match status" value="1"/>
</dbReference>
<feature type="compositionally biased region" description="Polar residues" evidence="1">
    <location>
        <begin position="588"/>
        <end position="601"/>
    </location>
</feature>
<feature type="compositionally biased region" description="Basic and acidic residues" evidence="1">
    <location>
        <begin position="576"/>
        <end position="587"/>
    </location>
</feature>
<feature type="region of interest" description="Disordered" evidence="1">
    <location>
        <begin position="679"/>
        <end position="719"/>
    </location>
</feature>
<feature type="compositionally biased region" description="Basic and acidic residues" evidence="1">
    <location>
        <begin position="679"/>
        <end position="701"/>
    </location>
</feature>